<proteinExistence type="predicted"/>
<reference evidence="2 3" key="1">
    <citation type="submission" date="2022-03" db="EMBL/GenBank/DDBJ databases">
        <authorList>
            <person name="Macdonald S."/>
            <person name="Ahmed S."/>
            <person name="Newling K."/>
        </authorList>
    </citation>
    <scope>NUCLEOTIDE SEQUENCE [LARGE SCALE GENOMIC DNA]</scope>
</reference>
<accession>A0ABC8INI9</accession>
<name>A0ABC8INI9_ERUVS</name>
<organism evidence="2 3">
    <name type="scientific">Eruca vesicaria subsp. sativa</name>
    <name type="common">Garden rocket</name>
    <name type="synonym">Eruca sativa</name>
    <dbReference type="NCBI Taxonomy" id="29727"/>
    <lineage>
        <taxon>Eukaryota</taxon>
        <taxon>Viridiplantae</taxon>
        <taxon>Streptophyta</taxon>
        <taxon>Embryophyta</taxon>
        <taxon>Tracheophyta</taxon>
        <taxon>Spermatophyta</taxon>
        <taxon>Magnoliopsida</taxon>
        <taxon>eudicotyledons</taxon>
        <taxon>Gunneridae</taxon>
        <taxon>Pentapetalae</taxon>
        <taxon>rosids</taxon>
        <taxon>malvids</taxon>
        <taxon>Brassicales</taxon>
        <taxon>Brassicaceae</taxon>
        <taxon>Brassiceae</taxon>
        <taxon>Eruca</taxon>
    </lineage>
</organism>
<evidence type="ECO:0000256" key="1">
    <source>
        <dbReference type="SAM" id="MobiDB-lite"/>
    </source>
</evidence>
<protein>
    <submittedName>
        <fullName evidence="2">Uncharacterized protein</fullName>
    </submittedName>
</protein>
<feature type="region of interest" description="Disordered" evidence="1">
    <location>
        <begin position="1"/>
        <end position="123"/>
    </location>
</feature>
<gene>
    <name evidence="2" type="ORF">ERUC_LOCUS795</name>
</gene>
<dbReference type="AlphaFoldDB" id="A0ABC8INI9"/>
<feature type="compositionally biased region" description="Basic residues" evidence="1">
    <location>
        <begin position="26"/>
        <end position="45"/>
    </location>
</feature>
<dbReference type="EMBL" id="CAKOAT010022225">
    <property type="protein sequence ID" value="CAH8284649.1"/>
    <property type="molecule type" value="Genomic_DNA"/>
</dbReference>
<evidence type="ECO:0000313" key="2">
    <source>
        <dbReference type="EMBL" id="CAH8284649.1"/>
    </source>
</evidence>
<sequence>MFSPNKIIDPRSATSSREKKMPNKLYSKRGRRKGTDRSAAPKKSRGSGGIGGSEQRSQQADLEEGLTVAVQEEGEGATVTLKLEKSSSTLWKKGKGGRKKSFSPVGERPDRRRQNKVQNPSRLGVARRENDFYSVYTASLYIC</sequence>
<keyword evidence="3" id="KW-1185">Reference proteome</keyword>
<comment type="caution">
    <text evidence="2">The sequence shown here is derived from an EMBL/GenBank/DDBJ whole genome shotgun (WGS) entry which is preliminary data.</text>
</comment>
<evidence type="ECO:0000313" key="3">
    <source>
        <dbReference type="Proteomes" id="UP001642260"/>
    </source>
</evidence>
<dbReference type="Proteomes" id="UP001642260">
    <property type="component" value="Unassembled WGS sequence"/>
</dbReference>
<feature type="compositionally biased region" description="Basic residues" evidence="1">
    <location>
        <begin position="92"/>
        <end position="101"/>
    </location>
</feature>